<protein>
    <submittedName>
        <fullName evidence="3">Uncharacterized protein</fullName>
    </submittedName>
</protein>
<feature type="region of interest" description="Disordered" evidence="1">
    <location>
        <begin position="115"/>
        <end position="170"/>
    </location>
</feature>
<feature type="chain" id="PRO_5030538009" evidence="2">
    <location>
        <begin position="19"/>
        <end position="170"/>
    </location>
</feature>
<feature type="signal peptide" evidence="2">
    <location>
        <begin position="1"/>
        <end position="18"/>
    </location>
</feature>
<sequence length="170" mass="19659">MKQEILLIKQWTLIIVRALDGLTVNLQTNVTEDSYQISLKSGKNLVHKENLELMYSALQTLENKVNDFILIGKVRNLDFPNSIQKKSNQYVKTRTSVNYENLRDNYNDTIQTSMESVESHENMDDSPSKPMVKLLLDRAKNSKVPPKPSYNQDLERDDLDNDYFGTSEDK</sequence>
<evidence type="ECO:0000256" key="2">
    <source>
        <dbReference type="SAM" id="SignalP"/>
    </source>
</evidence>
<organism evidence="3">
    <name type="scientific">Euplotes crassus</name>
    <dbReference type="NCBI Taxonomy" id="5936"/>
    <lineage>
        <taxon>Eukaryota</taxon>
        <taxon>Sar</taxon>
        <taxon>Alveolata</taxon>
        <taxon>Ciliophora</taxon>
        <taxon>Intramacronucleata</taxon>
        <taxon>Spirotrichea</taxon>
        <taxon>Hypotrichia</taxon>
        <taxon>Euplotida</taxon>
        <taxon>Euplotidae</taxon>
        <taxon>Moneuplotes</taxon>
    </lineage>
</organism>
<evidence type="ECO:0000256" key="1">
    <source>
        <dbReference type="SAM" id="MobiDB-lite"/>
    </source>
</evidence>
<evidence type="ECO:0000313" key="3">
    <source>
        <dbReference type="EMBL" id="CAE0386932.1"/>
    </source>
</evidence>
<gene>
    <name evidence="3" type="ORF">ECRA1380_LOCUS11904</name>
</gene>
<dbReference type="AlphaFoldDB" id="A0A7S3NZ81"/>
<accession>A0A7S3NZ81</accession>
<name>A0A7S3NZ81_EUPCR</name>
<proteinExistence type="predicted"/>
<reference evidence="3" key="1">
    <citation type="submission" date="2021-01" db="EMBL/GenBank/DDBJ databases">
        <authorList>
            <person name="Corre E."/>
            <person name="Pelletier E."/>
            <person name="Niang G."/>
            <person name="Scheremetjew M."/>
            <person name="Finn R."/>
            <person name="Kale V."/>
            <person name="Holt S."/>
            <person name="Cochrane G."/>
            <person name="Meng A."/>
            <person name="Brown T."/>
            <person name="Cohen L."/>
        </authorList>
    </citation>
    <scope>NUCLEOTIDE SEQUENCE</scope>
    <source>
        <strain evidence="3">CT5</strain>
    </source>
</reference>
<keyword evidence="2" id="KW-0732">Signal</keyword>
<dbReference type="EMBL" id="HBIK01025715">
    <property type="protein sequence ID" value="CAE0386932.1"/>
    <property type="molecule type" value="Transcribed_RNA"/>
</dbReference>
<feature type="compositionally biased region" description="Basic and acidic residues" evidence="1">
    <location>
        <begin position="117"/>
        <end position="127"/>
    </location>
</feature>